<feature type="compositionally biased region" description="Basic and acidic residues" evidence="8">
    <location>
        <begin position="215"/>
        <end position="227"/>
    </location>
</feature>
<name>A0AAN5AK45_9BACT</name>
<dbReference type="Proteomes" id="UP001310022">
    <property type="component" value="Unassembled WGS sequence"/>
</dbReference>
<evidence type="ECO:0000256" key="2">
    <source>
        <dbReference type="ARBA" id="ARBA00009008"/>
    </source>
</evidence>
<dbReference type="Pfam" id="PF05103">
    <property type="entry name" value="DivIVA"/>
    <property type="match status" value="1"/>
</dbReference>
<evidence type="ECO:0000256" key="8">
    <source>
        <dbReference type="SAM" id="MobiDB-lite"/>
    </source>
</evidence>
<evidence type="ECO:0008006" key="11">
    <source>
        <dbReference type="Google" id="ProtNLM"/>
    </source>
</evidence>
<evidence type="ECO:0000256" key="7">
    <source>
        <dbReference type="SAM" id="Coils"/>
    </source>
</evidence>
<keyword evidence="3" id="KW-0963">Cytoplasm</keyword>
<dbReference type="GO" id="GO:0051301">
    <property type="term" value="P:cell division"/>
    <property type="evidence" value="ECO:0007669"/>
    <property type="project" value="UniProtKB-KW"/>
</dbReference>
<gene>
    <name evidence="9" type="ORF">PEDI_06380</name>
</gene>
<evidence type="ECO:0000256" key="1">
    <source>
        <dbReference type="ARBA" id="ARBA00004496"/>
    </source>
</evidence>
<evidence type="ECO:0000256" key="5">
    <source>
        <dbReference type="ARBA" id="ARBA00023054"/>
    </source>
</evidence>
<organism evidence="9 10">
    <name type="scientific">Persicobacter diffluens</name>
    <dbReference type="NCBI Taxonomy" id="981"/>
    <lineage>
        <taxon>Bacteria</taxon>
        <taxon>Pseudomonadati</taxon>
        <taxon>Bacteroidota</taxon>
        <taxon>Cytophagia</taxon>
        <taxon>Cytophagales</taxon>
        <taxon>Persicobacteraceae</taxon>
        <taxon>Persicobacter</taxon>
    </lineage>
</organism>
<reference evidence="9 10" key="1">
    <citation type="submission" date="2021-12" db="EMBL/GenBank/DDBJ databases">
        <title>Genome sequencing of bacteria with rrn-lacking chromosome and rrn-plasmid.</title>
        <authorList>
            <person name="Anda M."/>
            <person name="Iwasaki W."/>
        </authorList>
    </citation>
    <scope>NUCLEOTIDE SEQUENCE [LARGE SCALE GENOMIC DNA]</scope>
    <source>
        <strain evidence="9 10">NBRC 15940</strain>
    </source>
</reference>
<evidence type="ECO:0000313" key="9">
    <source>
        <dbReference type="EMBL" id="GJM60086.1"/>
    </source>
</evidence>
<evidence type="ECO:0000256" key="4">
    <source>
        <dbReference type="ARBA" id="ARBA00022618"/>
    </source>
</evidence>
<dbReference type="EMBL" id="BQKE01000001">
    <property type="protein sequence ID" value="GJM60086.1"/>
    <property type="molecule type" value="Genomic_DNA"/>
</dbReference>
<comment type="similarity">
    <text evidence="2">Belongs to the DivIVA family.</text>
</comment>
<feature type="coiled-coil region" evidence="7">
    <location>
        <begin position="43"/>
        <end position="135"/>
    </location>
</feature>
<feature type="region of interest" description="Disordered" evidence="8">
    <location>
        <begin position="204"/>
        <end position="264"/>
    </location>
</feature>
<feature type="compositionally biased region" description="Basic and acidic residues" evidence="8">
    <location>
        <begin position="237"/>
        <end position="252"/>
    </location>
</feature>
<dbReference type="PANTHER" id="PTHR35794:SF2">
    <property type="entry name" value="CELL DIVISION PROTEIN DIVIVA"/>
    <property type="match status" value="1"/>
</dbReference>
<protein>
    <recommendedName>
        <fullName evidence="11">DivIVA domain-containing protein</fullName>
    </recommendedName>
</protein>
<keyword evidence="4" id="KW-0132">Cell division</keyword>
<keyword evidence="6" id="KW-0131">Cell cycle</keyword>
<evidence type="ECO:0000256" key="3">
    <source>
        <dbReference type="ARBA" id="ARBA00022490"/>
    </source>
</evidence>
<dbReference type="Gene3D" id="6.10.250.660">
    <property type="match status" value="1"/>
</dbReference>
<evidence type="ECO:0000256" key="6">
    <source>
        <dbReference type="ARBA" id="ARBA00023306"/>
    </source>
</evidence>
<evidence type="ECO:0000313" key="10">
    <source>
        <dbReference type="Proteomes" id="UP001310022"/>
    </source>
</evidence>
<comment type="subcellular location">
    <subcellularLocation>
        <location evidence="1">Cytoplasm</location>
    </subcellularLocation>
</comment>
<keyword evidence="5 7" id="KW-0175">Coiled coil</keyword>
<dbReference type="InterPro" id="IPR019933">
    <property type="entry name" value="DivIVA_domain"/>
</dbReference>
<proteinExistence type="inferred from homology"/>
<comment type="caution">
    <text evidence="9">The sequence shown here is derived from an EMBL/GenBank/DDBJ whole genome shotgun (WGS) entry which is preliminary data.</text>
</comment>
<dbReference type="GO" id="GO:0005737">
    <property type="term" value="C:cytoplasm"/>
    <property type="evidence" value="ECO:0007669"/>
    <property type="project" value="UniProtKB-SubCell"/>
</dbReference>
<accession>A0AAN5AK45</accession>
<dbReference type="Gene3D" id="1.20.5.620">
    <property type="entry name" value="F1F0 ATP synthase subunit B, membrane domain"/>
    <property type="match status" value="1"/>
</dbReference>
<dbReference type="AlphaFoldDB" id="A0AAN5AK45"/>
<sequence>MRVTPLEIRQKSFEKVFRGYDKEEVDAFLRSLSSEWEKVIDESKELKFRLAAAEKEVEKLREVENSLFKTLKTAEDTGANIKEQANKEAEIILREAQMEAGKIVGQAQMEASRMVNEAEERVANMNHELKQKSHQFSTDVEEEIKSMMQHYRAIDGMGEDFISELKGNLEDLQLRIGKMDFKKREIRKKHELLIAGMEKIQSKLAQDPTMEQLEATEKKEEDSKITDQPDTFGVPEIEQKKTKPEAPKKEDNNQGGDSSFFDDL</sequence>
<keyword evidence="10" id="KW-1185">Reference proteome</keyword>
<dbReference type="RefSeq" id="WP_338235954.1">
    <property type="nucleotide sequence ID" value="NZ_BQKE01000001.1"/>
</dbReference>
<dbReference type="PANTHER" id="PTHR35794">
    <property type="entry name" value="CELL DIVISION PROTEIN DIVIVA"/>
    <property type="match status" value="1"/>
</dbReference>
<dbReference type="InterPro" id="IPR007793">
    <property type="entry name" value="DivIVA_fam"/>
</dbReference>
<dbReference type="NCBIfam" id="TIGR03544">
    <property type="entry name" value="DivI1A_domain"/>
    <property type="match status" value="1"/>
</dbReference>